<reference evidence="6" key="1">
    <citation type="journal article" date="2019" name="Int. J. Syst. Evol. Microbiol.">
        <title>The Global Catalogue of Microorganisms (GCM) 10K type strain sequencing project: providing services to taxonomists for standard genome sequencing and annotation.</title>
        <authorList>
            <consortium name="The Broad Institute Genomics Platform"/>
            <consortium name="The Broad Institute Genome Sequencing Center for Infectious Disease"/>
            <person name="Wu L."/>
            <person name="Ma J."/>
        </authorList>
    </citation>
    <scope>NUCLEOTIDE SEQUENCE [LARGE SCALE GENOMIC DNA]</scope>
    <source>
        <strain evidence="6">JCM 9092</strain>
    </source>
</reference>
<keyword evidence="6" id="KW-1185">Reference proteome</keyword>
<dbReference type="PROSITE" id="PS50935">
    <property type="entry name" value="SSB"/>
    <property type="match status" value="1"/>
</dbReference>
<feature type="region of interest" description="Disordered" evidence="4">
    <location>
        <begin position="116"/>
        <end position="165"/>
    </location>
</feature>
<evidence type="ECO:0000313" key="5">
    <source>
        <dbReference type="EMBL" id="GAA3154170.1"/>
    </source>
</evidence>
<dbReference type="GO" id="GO:0003677">
    <property type="term" value="F:DNA binding"/>
    <property type="evidence" value="ECO:0007669"/>
    <property type="project" value="UniProtKB-KW"/>
</dbReference>
<dbReference type="SUPFAM" id="SSF50249">
    <property type="entry name" value="Nucleic acid-binding proteins"/>
    <property type="match status" value="1"/>
</dbReference>
<dbReference type="Gene3D" id="2.40.50.140">
    <property type="entry name" value="Nucleic acid-binding proteins"/>
    <property type="match status" value="1"/>
</dbReference>
<dbReference type="CDD" id="cd04496">
    <property type="entry name" value="SSB_OBF"/>
    <property type="match status" value="1"/>
</dbReference>
<protein>
    <recommendedName>
        <fullName evidence="3">Single-stranded DNA-binding protein</fullName>
    </recommendedName>
</protein>
<evidence type="ECO:0000256" key="2">
    <source>
        <dbReference type="PROSITE-ProRule" id="PRU00252"/>
    </source>
</evidence>
<evidence type="ECO:0000256" key="1">
    <source>
        <dbReference type="ARBA" id="ARBA00023125"/>
    </source>
</evidence>
<dbReference type="RefSeq" id="WP_344530953.1">
    <property type="nucleotide sequence ID" value="NZ_BAAAUG010000252.1"/>
</dbReference>
<evidence type="ECO:0000256" key="4">
    <source>
        <dbReference type="SAM" id="MobiDB-lite"/>
    </source>
</evidence>
<name>A0ABP6NNG3_9ACTN</name>
<dbReference type="InterPro" id="IPR012340">
    <property type="entry name" value="NA-bd_OB-fold"/>
</dbReference>
<accession>A0ABP6NNG3</accession>
<dbReference type="Pfam" id="PF00436">
    <property type="entry name" value="SSB"/>
    <property type="match status" value="1"/>
</dbReference>
<sequence length="165" mass="17362">MSLPTMTGTARLIDNPELRFAAGSGKAVVKVRLAFNARKKDPTSGDWVDGDSFFIDGTAFEQAAENIASSLEKGMEVIVSGRLRTERWETKQQEKRSAPALLIDSIGPSLRSATAVVSKAGSGSGRQEFQQARQSAGSGDPWTSASQQAGQGGGGSWGSGEEPPF</sequence>
<dbReference type="Proteomes" id="UP001501637">
    <property type="component" value="Unassembled WGS sequence"/>
</dbReference>
<dbReference type="NCBIfam" id="TIGR00621">
    <property type="entry name" value="ssb"/>
    <property type="match status" value="1"/>
</dbReference>
<dbReference type="EMBL" id="BAAAUG010000252">
    <property type="protein sequence ID" value="GAA3154170.1"/>
    <property type="molecule type" value="Genomic_DNA"/>
</dbReference>
<organism evidence="5 6">
    <name type="scientific">Streptomyces rectiviolaceus</name>
    <dbReference type="NCBI Taxonomy" id="332591"/>
    <lineage>
        <taxon>Bacteria</taxon>
        <taxon>Bacillati</taxon>
        <taxon>Actinomycetota</taxon>
        <taxon>Actinomycetes</taxon>
        <taxon>Kitasatosporales</taxon>
        <taxon>Streptomycetaceae</taxon>
        <taxon>Streptomyces</taxon>
    </lineage>
</organism>
<dbReference type="InterPro" id="IPR000424">
    <property type="entry name" value="Primosome_PriB/ssb"/>
</dbReference>
<evidence type="ECO:0000313" key="6">
    <source>
        <dbReference type="Proteomes" id="UP001501637"/>
    </source>
</evidence>
<evidence type="ECO:0000256" key="3">
    <source>
        <dbReference type="RuleBase" id="RU000524"/>
    </source>
</evidence>
<feature type="compositionally biased region" description="Polar residues" evidence="4">
    <location>
        <begin position="125"/>
        <end position="143"/>
    </location>
</feature>
<keyword evidence="1 2" id="KW-0238">DNA-binding</keyword>
<gene>
    <name evidence="5" type="ORF">GCM10010449_84380</name>
</gene>
<dbReference type="InterPro" id="IPR011344">
    <property type="entry name" value="ssDNA-bd"/>
</dbReference>
<comment type="caution">
    <text evidence="5">The sequence shown here is derived from an EMBL/GenBank/DDBJ whole genome shotgun (WGS) entry which is preliminary data.</text>
</comment>
<proteinExistence type="predicted"/>